<keyword evidence="4" id="KW-1185">Reference proteome</keyword>
<feature type="region of interest" description="Disordered" evidence="1">
    <location>
        <begin position="284"/>
        <end position="323"/>
    </location>
</feature>
<reference evidence="3 4" key="1">
    <citation type="journal article" date="2012" name="Genome Biol.">
        <title>Genome and low-iron response of an oceanic diatom adapted to chronic iron limitation.</title>
        <authorList>
            <person name="Lommer M."/>
            <person name="Specht M."/>
            <person name="Roy A.S."/>
            <person name="Kraemer L."/>
            <person name="Andreson R."/>
            <person name="Gutowska M.A."/>
            <person name="Wolf J."/>
            <person name="Bergner S.V."/>
            <person name="Schilhabel M.B."/>
            <person name="Klostermeier U.C."/>
            <person name="Beiko R.G."/>
            <person name="Rosenstiel P."/>
            <person name="Hippler M."/>
            <person name="Laroche J."/>
        </authorList>
    </citation>
    <scope>NUCLEOTIDE SEQUENCE [LARGE SCALE GENOMIC DNA]</scope>
    <source>
        <strain evidence="3 4">CCMP1005</strain>
    </source>
</reference>
<evidence type="ECO:0000313" key="3">
    <source>
        <dbReference type="EMBL" id="EJK47141.1"/>
    </source>
</evidence>
<name>K0RDL0_THAOC</name>
<evidence type="ECO:0000256" key="2">
    <source>
        <dbReference type="SAM" id="SignalP"/>
    </source>
</evidence>
<dbReference type="AlphaFoldDB" id="K0RDL0"/>
<feature type="region of interest" description="Disordered" evidence="1">
    <location>
        <begin position="109"/>
        <end position="135"/>
    </location>
</feature>
<keyword evidence="2" id="KW-0732">Signal</keyword>
<feature type="compositionally biased region" description="Polar residues" evidence="1">
    <location>
        <begin position="115"/>
        <end position="128"/>
    </location>
</feature>
<feature type="signal peptide" evidence="2">
    <location>
        <begin position="1"/>
        <end position="22"/>
    </location>
</feature>
<accession>K0RDL0</accession>
<dbReference type="EMBL" id="AGNL01047311">
    <property type="protein sequence ID" value="EJK47141.1"/>
    <property type="molecule type" value="Genomic_DNA"/>
</dbReference>
<evidence type="ECO:0000313" key="4">
    <source>
        <dbReference type="Proteomes" id="UP000266841"/>
    </source>
</evidence>
<comment type="caution">
    <text evidence="3">The sequence shown here is derived from an EMBL/GenBank/DDBJ whole genome shotgun (WGS) entry which is preliminary data.</text>
</comment>
<dbReference type="Proteomes" id="UP000266841">
    <property type="component" value="Unassembled WGS sequence"/>
</dbReference>
<proteinExistence type="predicted"/>
<evidence type="ECO:0000256" key="1">
    <source>
        <dbReference type="SAM" id="MobiDB-lite"/>
    </source>
</evidence>
<gene>
    <name evidence="3" type="ORF">THAOC_34164</name>
</gene>
<protein>
    <submittedName>
        <fullName evidence="3">Uncharacterized protein</fullName>
    </submittedName>
</protein>
<organism evidence="3 4">
    <name type="scientific">Thalassiosira oceanica</name>
    <name type="common">Marine diatom</name>
    <dbReference type="NCBI Taxonomy" id="159749"/>
    <lineage>
        <taxon>Eukaryota</taxon>
        <taxon>Sar</taxon>
        <taxon>Stramenopiles</taxon>
        <taxon>Ochrophyta</taxon>
        <taxon>Bacillariophyta</taxon>
        <taxon>Coscinodiscophyceae</taxon>
        <taxon>Thalassiosirophycidae</taxon>
        <taxon>Thalassiosirales</taxon>
        <taxon>Thalassiosiraceae</taxon>
        <taxon>Thalassiosira</taxon>
    </lineage>
</organism>
<sequence length="343" mass="36143">MTVDPAVVLLLSLIFLVAVADGAECNTIIASFEIADAGSSCFDNIYKGCECQPEDGTLEITAIEGGCGCTILIGDDVNFIEDSHCMSEQVNPCNSAGLSVIEVGSEAFGGETPATDGSSSWPTETPLTLPSPDTPCTDVPGVGEITLDSCEEACYKFDLFYGHEALFSISGINDSSCSCASESGDEMIQLCFTPATDDPVLVTDRCTTKDVGGVFTAPGTSCDVAPLLEVSEIELVTGCDCEPTADNEEEGVVYITASARGGGCILEGNEFVGTIYIQADSSEIQTPNPCEEGATEPPPTQDSEKQEIMQSNEESPSKARRRLKTDESLATGIFCLYIVWRVA</sequence>
<feature type="chain" id="PRO_5003836217" evidence="2">
    <location>
        <begin position="23"/>
        <end position="343"/>
    </location>
</feature>